<evidence type="ECO:0000313" key="5">
    <source>
        <dbReference type="EMBL" id="ADD67519.1"/>
    </source>
</evidence>
<dbReference type="EMBL" id="CP001968">
    <property type="protein sequence ID" value="ADD67519.1"/>
    <property type="molecule type" value="Genomic_DNA"/>
</dbReference>
<keyword evidence="2" id="KW-0808">Transferase</keyword>
<proteinExistence type="predicted"/>
<dbReference type="STRING" id="522772.Dacet_0735"/>
<dbReference type="GO" id="GO:0008168">
    <property type="term" value="F:methyltransferase activity"/>
    <property type="evidence" value="ECO:0007669"/>
    <property type="project" value="UniProtKB-KW"/>
</dbReference>
<dbReference type="SUPFAM" id="SSF53335">
    <property type="entry name" value="S-adenosyl-L-methionine-dependent methyltransferases"/>
    <property type="match status" value="1"/>
</dbReference>
<evidence type="ECO:0000313" key="6">
    <source>
        <dbReference type="Proteomes" id="UP000002012"/>
    </source>
</evidence>
<keyword evidence="6" id="KW-1185">Reference proteome</keyword>
<organism evidence="5 6">
    <name type="scientific">Denitrovibrio acetiphilus (strain DSM 12809 / NBRC 114555 / N2460)</name>
    <dbReference type="NCBI Taxonomy" id="522772"/>
    <lineage>
        <taxon>Bacteria</taxon>
        <taxon>Pseudomonadati</taxon>
        <taxon>Deferribacterota</taxon>
        <taxon>Deferribacteres</taxon>
        <taxon>Deferribacterales</taxon>
        <taxon>Geovibrionaceae</taxon>
        <taxon>Denitrovibrio</taxon>
    </lineage>
</organism>
<dbReference type="Proteomes" id="UP000002012">
    <property type="component" value="Chromosome"/>
</dbReference>
<accession>D4H599</accession>
<keyword evidence="1" id="KW-0489">Methyltransferase</keyword>
<name>D4H599_DENA2</name>
<feature type="domain" description="S-adenosylmethionine-dependent methyltransferase" evidence="4">
    <location>
        <begin position="63"/>
        <end position="237"/>
    </location>
</feature>
<dbReference type="InParanoid" id="D4H599"/>
<dbReference type="InterPro" id="IPR019614">
    <property type="entry name" value="SAM-dep_methyl-trfase"/>
</dbReference>
<protein>
    <recommendedName>
        <fullName evidence="4">S-adenosylmethionine-dependent methyltransferase domain-containing protein</fullName>
    </recommendedName>
</protein>
<dbReference type="OrthoDB" id="9805492at2"/>
<gene>
    <name evidence="5" type="ordered locus">Dacet_0735</name>
</gene>
<dbReference type="InterPro" id="IPR029063">
    <property type="entry name" value="SAM-dependent_MTases_sf"/>
</dbReference>
<dbReference type="HOGENOM" id="CLU_051804_1_0_0"/>
<dbReference type="PaxDb" id="522772-Dacet_0735"/>
<evidence type="ECO:0000259" key="4">
    <source>
        <dbReference type="Pfam" id="PF10672"/>
    </source>
</evidence>
<dbReference type="Pfam" id="PF10672">
    <property type="entry name" value="Methyltrans_SAM"/>
    <property type="match status" value="1"/>
</dbReference>
<dbReference type="Gene3D" id="3.40.50.150">
    <property type="entry name" value="Vaccinia Virus protein VP39"/>
    <property type="match status" value="1"/>
</dbReference>
<dbReference type="CDD" id="cd02440">
    <property type="entry name" value="AdoMet_MTases"/>
    <property type="match status" value="1"/>
</dbReference>
<dbReference type="GO" id="GO:0032259">
    <property type="term" value="P:methylation"/>
    <property type="evidence" value="ECO:0007669"/>
    <property type="project" value="UniProtKB-KW"/>
</dbReference>
<dbReference type="AlphaFoldDB" id="D4H599"/>
<dbReference type="PANTHER" id="PTHR43042">
    <property type="entry name" value="SAM-DEPENDENT METHYLTRANSFERASE"/>
    <property type="match status" value="1"/>
</dbReference>
<reference evidence="5 6" key="1">
    <citation type="journal article" date="2010" name="Stand. Genomic Sci.">
        <title>Complete genome sequence of Denitrovibrio acetiphilus type strain (N2460).</title>
        <authorList>
            <person name="Kiss H."/>
            <person name="Lang E."/>
            <person name="Lapidus A."/>
            <person name="Copeland A."/>
            <person name="Nolan M."/>
            <person name="Glavina Del Rio T."/>
            <person name="Chen F."/>
            <person name="Lucas S."/>
            <person name="Tice H."/>
            <person name="Cheng J.F."/>
            <person name="Han C."/>
            <person name="Goodwin L."/>
            <person name="Pitluck S."/>
            <person name="Liolios K."/>
            <person name="Pati A."/>
            <person name="Ivanova N."/>
            <person name="Mavromatis K."/>
            <person name="Chen A."/>
            <person name="Palaniappan K."/>
            <person name="Land M."/>
            <person name="Hauser L."/>
            <person name="Chang Y.J."/>
            <person name="Jeffries C.D."/>
            <person name="Detter J.C."/>
            <person name="Brettin T."/>
            <person name="Spring S."/>
            <person name="Rohde M."/>
            <person name="Goker M."/>
            <person name="Woyke T."/>
            <person name="Bristow J."/>
            <person name="Eisen J.A."/>
            <person name="Markowitz V."/>
            <person name="Hugenholtz P."/>
            <person name="Kyrpides N.C."/>
            <person name="Klenk H.P."/>
        </authorList>
    </citation>
    <scope>NUCLEOTIDE SEQUENCE [LARGE SCALE GENOMIC DNA]</scope>
    <source>
        <strain evidence="6">DSM 12809 / NBRC 114555 / N2460</strain>
    </source>
</reference>
<dbReference type="Gene3D" id="2.60.40.1180">
    <property type="entry name" value="Golgi alpha-mannosidase II"/>
    <property type="match status" value="1"/>
</dbReference>
<dbReference type="InterPro" id="IPR013780">
    <property type="entry name" value="Glyco_hydro_b"/>
</dbReference>
<evidence type="ECO:0000256" key="2">
    <source>
        <dbReference type="ARBA" id="ARBA00022679"/>
    </source>
</evidence>
<evidence type="ECO:0000256" key="1">
    <source>
        <dbReference type="ARBA" id="ARBA00022603"/>
    </source>
</evidence>
<sequence length="269" mass="30618">MDSDYHLLDTGNGKRLEQFNKIRIVRAAKQADWAPSLPKEEWLAADAVFENDKWNTELKDFTVHFSDITFCLSLMESGQLGVFPEQQKNWQWLAEITQGERHHILNGFAYTGGSTLFSSNHINKVTHLDASKPAIKRAKQNLEFSFKSDNKVRFIQEDVITFMKKEVKRGKRYDGFIFDPPAFGKGGKGKTWKLSKDLPLLMELTYELAGGSPSFMLLSAHDPALDHKYLAKTIRKLCPVSAEVESGDLVMKTQNGNFMNNGYFARFIV</sequence>
<dbReference type="PANTHER" id="PTHR43042:SF2">
    <property type="entry name" value="SAM-DEPENDENT METHYLTRANSFERASE"/>
    <property type="match status" value="1"/>
</dbReference>
<evidence type="ECO:0000256" key="3">
    <source>
        <dbReference type="ARBA" id="ARBA00022691"/>
    </source>
</evidence>
<dbReference type="RefSeq" id="WP_013010055.1">
    <property type="nucleotide sequence ID" value="NC_013943.1"/>
</dbReference>
<dbReference type="KEGG" id="dap:Dacet_0735"/>
<dbReference type="eggNOG" id="COG1092">
    <property type="taxonomic scope" value="Bacteria"/>
</dbReference>
<keyword evidence="3" id="KW-0949">S-adenosyl-L-methionine</keyword>